<evidence type="ECO:0000259" key="1">
    <source>
        <dbReference type="PROSITE" id="PS51794"/>
    </source>
</evidence>
<accession>A0A2C1LQT0</accession>
<dbReference type="RefSeq" id="WP_098858633.1">
    <property type="nucleotide sequence ID" value="NZ_NUMG01000023.1"/>
</dbReference>
<dbReference type="PROSITE" id="PS51794">
    <property type="entry name" value="DAC"/>
    <property type="match status" value="1"/>
</dbReference>
<gene>
    <name evidence="2" type="ORF">COD19_17365</name>
</gene>
<name>A0A2C1LQT0_BACCE</name>
<dbReference type="InterPro" id="IPR036888">
    <property type="entry name" value="DNA_integrity_DisA_N_sf"/>
</dbReference>
<dbReference type="InterPro" id="IPR003390">
    <property type="entry name" value="DNA_integrity_scan_DisA_N"/>
</dbReference>
<sequence>MIEVHPKVKEEELHYVTKDIEELFNEIDKDLKPNIYLIQIMKSDNKILLYPETDIFERCLDQIKDIVDKSGVDNQLGGTIKGIFYSEINNKDSKEKCFCSRVISTDEQISFLVLCCNKEAYEVQPQLSNATEYNSILSSITLEYLNQSIDLMKSLFEKGMEEFEIDLHIVFRKASENFMKRITAPFLEHAPKSTNIFHTLNAISALRYEGNEGIGQLVLAAKDHRNIEVNLKLEKPIKLTESKAIRKLLEIASENFKLLSDGEFVYGFGKMVYRYNTESENLFVVNFLSHYTWELIHYSSHKMMKATYGQPIVKNNFIGRNEFEEELKEVFEKPQIDNFAKLWALVEAAKKQKHGTILAILESAKEEAERLATQCIKVHPMELSDEIMELVSSIDGAVLVDLDANIHAMGVILDGVVSQKGDASRGARYNSAVRYVEMIEHKCILVVVSEDKDIELVKS</sequence>
<dbReference type="InterPro" id="IPR048555">
    <property type="entry name" value="DACNH"/>
</dbReference>
<organism evidence="2 3">
    <name type="scientific">Bacillus cereus</name>
    <dbReference type="NCBI Taxonomy" id="1396"/>
    <lineage>
        <taxon>Bacteria</taxon>
        <taxon>Bacillati</taxon>
        <taxon>Bacillota</taxon>
        <taxon>Bacilli</taxon>
        <taxon>Bacillales</taxon>
        <taxon>Bacillaceae</taxon>
        <taxon>Bacillus</taxon>
        <taxon>Bacillus cereus group</taxon>
    </lineage>
</organism>
<dbReference type="EMBL" id="NUMG01000023">
    <property type="protein sequence ID" value="PGU00115.1"/>
    <property type="molecule type" value="Genomic_DNA"/>
</dbReference>
<feature type="domain" description="DAC" evidence="1">
    <location>
        <begin position="320"/>
        <end position="459"/>
    </location>
</feature>
<dbReference type="Gene3D" id="3.40.1700.10">
    <property type="entry name" value="DNA integrity scanning protein, DisA, N-terminal domain"/>
    <property type="match status" value="1"/>
</dbReference>
<evidence type="ECO:0000313" key="2">
    <source>
        <dbReference type="EMBL" id="PGU00115.1"/>
    </source>
</evidence>
<evidence type="ECO:0000313" key="3">
    <source>
        <dbReference type="Proteomes" id="UP000225766"/>
    </source>
</evidence>
<reference evidence="2 3" key="1">
    <citation type="submission" date="2017-09" db="EMBL/GenBank/DDBJ databases">
        <title>Large-scale bioinformatics analysis of Bacillus genomes uncovers conserved roles of natural products in bacterial physiology.</title>
        <authorList>
            <consortium name="Agbiome Team Llc"/>
            <person name="Bleich R.M."/>
            <person name="Grubbs K.J."/>
            <person name="Santa Maria K.C."/>
            <person name="Allen S.E."/>
            <person name="Farag S."/>
            <person name="Shank E.A."/>
            <person name="Bowers A."/>
        </authorList>
    </citation>
    <scope>NUCLEOTIDE SEQUENCE [LARGE SCALE GENOMIC DNA]</scope>
    <source>
        <strain evidence="2 3">AFS040105</strain>
    </source>
</reference>
<dbReference type="AlphaFoldDB" id="A0A2C1LQT0"/>
<proteinExistence type="predicted"/>
<protein>
    <recommendedName>
        <fullName evidence="1">DAC domain-containing protein</fullName>
    </recommendedName>
</protein>
<dbReference type="Pfam" id="PF21750">
    <property type="entry name" value="DACNH"/>
    <property type="match status" value="1"/>
</dbReference>
<comment type="caution">
    <text evidence="2">The sequence shown here is derived from an EMBL/GenBank/DDBJ whole genome shotgun (WGS) entry which is preliminary data.</text>
</comment>
<dbReference type="SUPFAM" id="SSF143597">
    <property type="entry name" value="YojJ-like"/>
    <property type="match status" value="1"/>
</dbReference>
<dbReference type="Proteomes" id="UP000225766">
    <property type="component" value="Unassembled WGS sequence"/>
</dbReference>
<dbReference type="Pfam" id="PF02457">
    <property type="entry name" value="DAC"/>
    <property type="match status" value="1"/>
</dbReference>